<dbReference type="Proteomes" id="UP001234178">
    <property type="component" value="Unassembled WGS sequence"/>
</dbReference>
<dbReference type="EMBL" id="JAOYFB010000037">
    <property type="protein sequence ID" value="KAK4023505.1"/>
    <property type="molecule type" value="Genomic_DNA"/>
</dbReference>
<keyword evidence="2" id="KW-1185">Reference proteome</keyword>
<reference evidence="1 2" key="1">
    <citation type="journal article" date="2023" name="Nucleic Acids Res.">
        <title>The hologenome of Daphnia magna reveals possible DNA methylation and microbiome-mediated evolution of the host genome.</title>
        <authorList>
            <person name="Chaturvedi A."/>
            <person name="Li X."/>
            <person name="Dhandapani V."/>
            <person name="Marshall H."/>
            <person name="Kissane S."/>
            <person name="Cuenca-Cambronero M."/>
            <person name="Asole G."/>
            <person name="Calvet F."/>
            <person name="Ruiz-Romero M."/>
            <person name="Marangio P."/>
            <person name="Guigo R."/>
            <person name="Rago D."/>
            <person name="Mirbahai L."/>
            <person name="Eastwood N."/>
            <person name="Colbourne J.K."/>
            <person name="Zhou J."/>
            <person name="Mallon E."/>
            <person name="Orsini L."/>
        </authorList>
    </citation>
    <scope>NUCLEOTIDE SEQUENCE [LARGE SCALE GENOMIC DNA]</scope>
    <source>
        <strain evidence="1">LRV0_1</strain>
    </source>
</reference>
<evidence type="ECO:0000313" key="2">
    <source>
        <dbReference type="Proteomes" id="UP001234178"/>
    </source>
</evidence>
<name>A0ABR0AEF2_9CRUS</name>
<gene>
    <name evidence="1" type="ORF">OUZ56_008911</name>
</gene>
<comment type="caution">
    <text evidence="1">The sequence shown here is derived from an EMBL/GenBank/DDBJ whole genome shotgun (WGS) entry which is preliminary data.</text>
</comment>
<protein>
    <submittedName>
        <fullName evidence="1">Uncharacterized protein</fullName>
    </submittedName>
</protein>
<evidence type="ECO:0000313" key="1">
    <source>
        <dbReference type="EMBL" id="KAK4023505.1"/>
    </source>
</evidence>
<accession>A0ABR0AEF2</accession>
<sequence length="80" mass="8623">MTRFDCYTHIPMSPIFRFVIPSSMTLALVADVCRLSAGPFCRLAPILVAVYHPISATVDGDGTDDLPRAMEKGIRVAVGA</sequence>
<organism evidence="1 2">
    <name type="scientific">Daphnia magna</name>
    <dbReference type="NCBI Taxonomy" id="35525"/>
    <lineage>
        <taxon>Eukaryota</taxon>
        <taxon>Metazoa</taxon>
        <taxon>Ecdysozoa</taxon>
        <taxon>Arthropoda</taxon>
        <taxon>Crustacea</taxon>
        <taxon>Branchiopoda</taxon>
        <taxon>Diplostraca</taxon>
        <taxon>Cladocera</taxon>
        <taxon>Anomopoda</taxon>
        <taxon>Daphniidae</taxon>
        <taxon>Daphnia</taxon>
    </lineage>
</organism>
<proteinExistence type="predicted"/>